<accession>A0A7W7IFV5</accession>
<evidence type="ECO:0000313" key="2">
    <source>
        <dbReference type="EMBL" id="GAA0555367.1"/>
    </source>
</evidence>
<reference evidence="2 5" key="1">
    <citation type="journal article" date="2019" name="Int. J. Syst. Evol. Microbiol.">
        <title>The Global Catalogue of Microorganisms (GCM) 10K type strain sequencing project: providing services to taxonomists for standard genome sequencing and annotation.</title>
        <authorList>
            <consortium name="The Broad Institute Genomics Platform"/>
            <consortium name="The Broad Institute Genome Sequencing Center for Infectious Disease"/>
            <person name="Wu L."/>
            <person name="Ma J."/>
        </authorList>
    </citation>
    <scope>NUCLEOTIDE SEQUENCE [LARGE SCALE GENOMIC DNA]</scope>
    <source>
        <strain evidence="2 5">JCM 10667</strain>
    </source>
</reference>
<evidence type="ECO:0000259" key="1">
    <source>
        <dbReference type="PROSITE" id="PS50943"/>
    </source>
</evidence>
<dbReference type="GO" id="GO:0003677">
    <property type="term" value="F:DNA binding"/>
    <property type="evidence" value="ECO:0007669"/>
    <property type="project" value="InterPro"/>
</dbReference>
<protein>
    <submittedName>
        <fullName evidence="3">Transcriptional regulator with XRE-family HTH domain</fullName>
    </submittedName>
</protein>
<dbReference type="Pfam" id="PF13560">
    <property type="entry name" value="HTH_31"/>
    <property type="match status" value="1"/>
</dbReference>
<dbReference type="Proteomes" id="UP000549343">
    <property type="component" value="Unassembled WGS sequence"/>
</dbReference>
<evidence type="ECO:0000313" key="4">
    <source>
        <dbReference type="Proteomes" id="UP000549343"/>
    </source>
</evidence>
<evidence type="ECO:0000313" key="3">
    <source>
        <dbReference type="EMBL" id="MBB4776215.1"/>
    </source>
</evidence>
<proteinExistence type="predicted"/>
<reference evidence="2" key="3">
    <citation type="submission" date="2023-12" db="EMBL/GenBank/DDBJ databases">
        <authorList>
            <person name="Sun Q."/>
            <person name="Inoue M."/>
        </authorList>
    </citation>
    <scope>NUCLEOTIDE SEQUENCE</scope>
    <source>
        <strain evidence="2">JCM 10667</strain>
    </source>
</reference>
<sequence>MPSPYVRRRQLAAEIRKLRESRGLTTDGLAQLMYYSRTKISRLENGQDARTWARS</sequence>
<dbReference type="EMBL" id="JACHMV010000001">
    <property type="protein sequence ID" value="MBB4776215.1"/>
    <property type="molecule type" value="Genomic_DNA"/>
</dbReference>
<gene>
    <name evidence="3" type="ORF">F4557_004633</name>
    <name evidence="2" type="ORF">GCM10009546_16680</name>
</gene>
<reference evidence="3 4" key="2">
    <citation type="submission" date="2020-08" db="EMBL/GenBank/DDBJ databases">
        <title>Sequencing the genomes of 1000 actinobacteria strains.</title>
        <authorList>
            <person name="Klenk H.-P."/>
        </authorList>
    </citation>
    <scope>NUCLEOTIDE SEQUENCE [LARGE SCALE GENOMIC DNA]</scope>
    <source>
        <strain evidence="3 4">DSM 44772</strain>
    </source>
</reference>
<dbReference type="Proteomes" id="UP001501427">
    <property type="component" value="Unassembled WGS sequence"/>
</dbReference>
<dbReference type="AlphaFoldDB" id="A0A7W7IFV5"/>
<dbReference type="SUPFAM" id="SSF47413">
    <property type="entry name" value="lambda repressor-like DNA-binding domains"/>
    <property type="match status" value="1"/>
</dbReference>
<dbReference type="InterPro" id="IPR010982">
    <property type="entry name" value="Lambda_DNA-bd_dom_sf"/>
</dbReference>
<dbReference type="PROSITE" id="PS50943">
    <property type="entry name" value="HTH_CROC1"/>
    <property type="match status" value="1"/>
</dbReference>
<keyword evidence="5" id="KW-1185">Reference proteome</keyword>
<evidence type="ECO:0000313" key="5">
    <source>
        <dbReference type="Proteomes" id="UP001501427"/>
    </source>
</evidence>
<comment type="caution">
    <text evidence="3">The sequence shown here is derived from an EMBL/GenBank/DDBJ whole genome shotgun (WGS) entry which is preliminary data.</text>
</comment>
<dbReference type="Gene3D" id="1.10.260.40">
    <property type="entry name" value="lambda repressor-like DNA-binding domains"/>
    <property type="match status" value="1"/>
</dbReference>
<feature type="domain" description="HTH cro/C1-type" evidence="1">
    <location>
        <begin position="15"/>
        <end position="47"/>
    </location>
</feature>
<name>A0A7W7IFV5_9ACTN</name>
<dbReference type="CDD" id="cd00093">
    <property type="entry name" value="HTH_XRE"/>
    <property type="match status" value="1"/>
</dbReference>
<dbReference type="InterPro" id="IPR001387">
    <property type="entry name" value="Cro/C1-type_HTH"/>
</dbReference>
<dbReference type="EMBL" id="BAAAHD010000016">
    <property type="protein sequence ID" value="GAA0555367.1"/>
    <property type="molecule type" value="Genomic_DNA"/>
</dbReference>
<dbReference type="RefSeq" id="WP_229808477.1">
    <property type="nucleotide sequence ID" value="NZ_BAAAHD010000016.1"/>
</dbReference>
<organism evidence="3 4">
    <name type="scientific">Actinomadura livida</name>
    <dbReference type="NCBI Taxonomy" id="79909"/>
    <lineage>
        <taxon>Bacteria</taxon>
        <taxon>Bacillati</taxon>
        <taxon>Actinomycetota</taxon>
        <taxon>Actinomycetes</taxon>
        <taxon>Streptosporangiales</taxon>
        <taxon>Thermomonosporaceae</taxon>
        <taxon>Actinomadura</taxon>
    </lineage>
</organism>